<gene>
    <name evidence="1" type="ORF">EGYM00392_LOCUS8237</name>
</gene>
<dbReference type="AlphaFoldDB" id="A0A7S1I0I2"/>
<sequence>MWPNIGSVGTCISGGATCTPIPIIQTIQRIGQQASYSIDIHYIYTDQAASISSRWSASPWLPSVHVRTGPGQLACQYRSLNIGASQGWTVIWVQHTAKFHHMDRQALKVDYGQYQSNIVPTPQISAPCPHNNLS</sequence>
<evidence type="ECO:0000313" key="1">
    <source>
        <dbReference type="EMBL" id="CAD8997173.1"/>
    </source>
</evidence>
<name>A0A7S1I0I2_9EUGL</name>
<proteinExistence type="predicted"/>
<dbReference type="EMBL" id="HBGA01021349">
    <property type="protein sequence ID" value="CAD8997173.1"/>
    <property type="molecule type" value="Transcribed_RNA"/>
</dbReference>
<reference evidence="1" key="1">
    <citation type="submission" date="2021-01" db="EMBL/GenBank/DDBJ databases">
        <authorList>
            <person name="Corre E."/>
            <person name="Pelletier E."/>
            <person name="Niang G."/>
            <person name="Scheremetjew M."/>
            <person name="Finn R."/>
            <person name="Kale V."/>
            <person name="Holt S."/>
            <person name="Cochrane G."/>
            <person name="Meng A."/>
            <person name="Brown T."/>
            <person name="Cohen L."/>
        </authorList>
    </citation>
    <scope>NUCLEOTIDE SEQUENCE</scope>
    <source>
        <strain evidence="1">NIES-381</strain>
    </source>
</reference>
<protein>
    <submittedName>
        <fullName evidence="1">Uncharacterized protein</fullName>
    </submittedName>
</protein>
<accession>A0A7S1I0I2</accession>
<organism evidence="1">
    <name type="scientific">Eutreptiella gymnastica</name>
    <dbReference type="NCBI Taxonomy" id="73025"/>
    <lineage>
        <taxon>Eukaryota</taxon>
        <taxon>Discoba</taxon>
        <taxon>Euglenozoa</taxon>
        <taxon>Euglenida</taxon>
        <taxon>Spirocuta</taxon>
        <taxon>Euglenophyceae</taxon>
        <taxon>Eutreptiales</taxon>
        <taxon>Eutreptiaceae</taxon>
        <taxon>Eutreptiella</taxon>
    </lineage>
</organism>